<evidence type="ECO:0000256" key="6">
    <source>
        <dbReference type="HAMAP-Rule" id="MF_03218"/>
    </source>
</evidence>
<comment type="caution">
    <text evidence="6">Lacks conserved residue(s) required for the propagation of feature annotation.</text>
</comment>
<feature type="binding site" evidence="6">
    <location>
        <position position="305"/>
    </location>
    <ligand>
        <name>Zn(2+)</name>
        <dbReference type="ChEBI" id="CHEBI:29105"/>
    </ligand>
</feature>
<feature type="binding site" evidence="6">
    <location>
        <position position="145"/>
    </location>
    <ligand>
        <name>substrate</name>
    </ligand>
</feature>
<feature type="binding site" evidence="6">
    <location>
        <position position="191"/>
    </location>
    <ligand>
        <name>substrate</name>
    </ligand>
</feature>
<sequence length="412" mass="44976">MQFEVIAKCHTTKARVSKMTLAHGVTMLPTFMPVATQAAIKGLTPQQMESLGVTLILNNTYHLNLRPGVDILNAADGAHKFQGWNKNLLTDSGGFQLVSLSKFTTITEEGALFLSPFTGEPTMLTPEESMNIQHAIGADIIMQLDDVVSSLTVGPRVEAAMHRSVRWLDRCIAFHQKSGKADKQNLFAIVQGGLDPNLRDKCLEDMVERKDGVAGYAIGGLSGGEEKDVFWRIIKQCAAKLPEERPRYSMGIGFAEDLLVCVALGADCVFPTRTARFGVALTHNGPLNLKLSKHAKDFSPIDENCPCPTCSSKMSRALLNHTITHETSAAHAITLHNIVFQAQVMGRAREAIINGTFPDYLRSFFAHYFGDAGYPGWCVNALRTVGVDLLEGMDIPLIPGSGAKWEYADASR</sequence>
<dbReference type="AlphaFoldDB" id="A0A4Y7TVJ4"/>
<dbReference type="EC" id="2.4.2.64" evidence="6"/>
<keyword evidence="1 6" id="KW-0328">Glycosyltransferase</keyword>
<dbReference type="EMBL" id="QPFP01000004">
    <property type="protein sequence ID" value="TEB37642.1"/>
    <property type="molecule type" value="Genomic_DNA"/>
</dbReference>
<reference evidence="8 9" key="1">
    <citation type="journal article" date="2019" name="Nat. Ecol. Evol.">
        <title>Megaphylogeny resolves global patterns of mushroom evolution.</title>
        <authorList>
            <person name="Varga T."/>
            <person name="Krizsan K."/>
            <person name="Foldi C."/>
            <person name="Dima B."/>
            <person name="Sanchez-Garcia M."/>
            <person name="Sanchez-Ramirez S."/>
            <person name="Szollosi G.J."/>
            <person name="Szarkandi J.G."/>
            <person name="Papp V."/>
            <person name="Albert L."/>
            <person name="Andreopoulos W."/>
            <person name="Angelini C."/>
            <person name="Antonin V."/>
            <person name="Barry K.W."/>
            <person name="Bougher N.L."/>
            <person name="Buchanan P."/>
            <person name="Buyck B."/>
            <person name="Bense V."/>
            <person name="Catcheside P."/>
            <person name="Chovatia M."/>
            <person name="Cooper J."/>
            <person name="Damon W."/>
            <person name="Desjardin D."/>
            <person name="Finy P."/>
            <person name="Geml J."/>
            <person name="Haridas S."/>
            <person name="Hughes K."/>
            <person name="Justo A."/>
            <person name="Karasinski D."/>
            <person name="Kautmanova I."/>
            <person name="Kiss B."/>
            <person name="Kocsube S."/>
            <person name="Kotiranta H."/>
            <person name="LaButti K.M."/>
            <person name="Lechner B.E."/>
            <person name="Liimatainen K."/>
            <person name="Lipzen A."/>
            <person name="Lukacs Z."/>
            <person name="Mihaltcheva S."/>
            <person name="Morgado L.N."/>
            <person name="Niskanen T."/>
            <person name="Noordeloos M.E."/>
            <person name="Ohm R.A."/>
            <person name="Ortiz-Santana B."/>
            <person name="Ovrebo C."/>
            <person name="Racz N."/>
            <person name="Riley R."/>
            <person name="Savchenko A."/>
            <person name="Shiryaev A."/>
            <person name="Soop K."/>
            <person name="Spirin V."/>
            <person name="Szebenyi C."/>
            <person name="Tomsovsky M."/>
            <person name="Tulloss R.E."/>
            <person name="Uehling J."/>
            <person name="Grigoriev I.V."/>
            <person name="Vagvolgyi C."/>
            <person name="Papp T."/>
            <person name="Martin F.M."/>
            <person name="Miettinen O."/>
            <person name="Hibbett D.S."/>
            <person name="Nagy L.G."/>
        </authorList>
    </citation>
    <scope>NUCLEOTIDE SEQUENCE [LARGE SCALE GENOMIC DNA]</scope>
    <source>
        <strain evidence="8 9">FP101781</strain>
    </source>
</reference>
<dbReference type="Pfam" id="PF01702">
    <property type="entry name" value="TGT"/>
    <property type="match status" value="1"/>
</dbReference>
<feature type="region of interest" description="RNA binding" evidence="6">
    <location>
        <begin position="251"/>
        <end position="257"/>
    </location>
</feature>
<comment type="cofactor">
    <cofactor evidence="6">
        <name>Zn(2+)</name>
        <dbReference type="ChEBI" id="CHEBI:29105"/>
    </cofactor>
</comment>
<keyword evidence="2 6" id="KW-0808">Transferase</keyword>
<feature type="binding site" evidence="6">
    <location>
        <position position="307"/>
    </location>
    <ligand>
        <name>Zn(2+)</name>
        <dbReference type="ChEBI" id="CHEBI:29105"/>
    </ligand>
</feature>
<dbReference type="HAMAP" id="MF_00168">
    <property type="entry name" value="Q_tRNA_Tgt"/>
    <property type="match status" value="1"/>
</dbReference>
<comment type="subcellular location">
    <subcellularLocation>
        <location evidence="6">Cytoplasm</location>
    </subcellularLocation>
</comment>
<dbReference type="GO" id="GO:0046872">
    <property type="term" value="F:metal ion binding"/>
    <property type="evidence" value="ECO:0007669"/>
    <property type="project" value="UniProtKB-KW"/>
</dbReference>
<dbReference type="InterPro" id="IPR002616">
    <property type="entry name" value="tRNA_ribo_trans-like"/>
</dbReference>
<keyword evidence="9" id="KW-1185">Reference proteome</keyword>
<feature type="binding site" evidence="6">
    <location>
        <position position="220"/>
    </location>
    <ligand>
        <name>substrate</name>
    </ligand>
</feature>
<evidence type="ECO:0000256" key="4">
    <source>
        <dbReference type="ARBA" id="ARBA00022723"/>
    </source>
</evidence>
<organism evidence="8 9">
    <name type="scientific">Coprinellus micaceus</name>
    <name type="common">Glistening ink-cap mushroom</name>
    <name type="synonym">Coprinus micaceus</name>
    <dbReference type="NCBI Taxonomy" id="71717"/>
    <lineage>
        <taxon>Eukaryota</taxon>
        <taxon>Fungi</taxon>
        <taxon>Dikarya</taxon>
        <taxon>Basidiomycota</taxon>
        <taxon>Agaricomycotina</taxon>
        <taxon>Agaricomycetes</taxon>
        <taxon>Agaricomycetidae</taxon>
        <taxon>Agaricales</taxon>
        <taxon>Agaricineae</taxon>
        <taxon>Psathyrellaceae</taxon>
        <taxon>Coprinellus</taxon>
    </lineage>
</organism>
<evidence type="ECO:0000256" key="5">
    <source>
        <dbReference type="ARBA" id="ARBA00022833"/>
    </source>
</evidence>
<dbReference type="SUPFAM" id="SSF51713">
    <property type="entry name" value="tRNA-guanine transglycosylase"/>
    <property type="match status" value="1"/>
</dbReference>
<keyword evidence="3 6" id="KW-0819">tRNA processing</keyword>
<comment type="subunit">
    <text evidence="6">Heterodimer of a catalytic subunit and an accessory subunit.</text>
</comment>
<evidence type="ECO:0000313" key="8">
    <source>
        <dbReference type="EMBL" id="TEB37642.1"/>
    </source>
</evidence>
<keyword evidence="4 6" id="KW-0479">Metal-binding</keyword>
<dbReference type="InterPro" id="IPR004803">
    <property type="entry name" value="TGT"/>
</dbReference>
<comment type="catalytic activity">
    <reaction evidence="6">
        <text>guanosine(34) in tRNA + queuine = queuosine(34) in tRNA + guanine</text>
        <dbReference type="Rhea" id="RHEA:16633"/>
        <dbReference type="Rhea" id="RHEA-COMP:10341"/>
        <dbReference type="Rhea" id="RHEA-COMP:18571"/>
        <dbReference type="ChEBI" id="CHEBI:16235"/>
        <dbReference type="ChEBI" id="CHEBI:17433"/>
        <dbReference type="ChEBI" id="CHEBI:74269"/>
        <dbReference type="ChEBI" id="CHEBI:194431"/>
        <dbReference type="EC" id="2.4.2.64"/>
    </reaction>
</comment>
<feature type="binding site" evidence="6">
    <location>
        <begin position="91"/>
        <end position="95"/>
    </location>
    <ligand>
        <name>substrate</name>
    </ligand>
</feature>
<protein>
    <recommendedName>
        <fullName evidence="6">Queuine tRNA-ribosyltransferase catalytic subunit 1</fullName>
        <ecNumber evidence="6">2.4.2.64</ecNumber>
    </recommendedName>
    <alternativeName>
        <fullName evidence="6">Guanine insertion enzyme</fullName>
    </alternativeName>
    <alternativeName>
        <fullName evidence="6">tRNA-guanine transglycosylase</fullName>
    </alternativeName>
</protein>
<dbReference type="OrthoDB" id="10249838at2759"/>
<dbReference type="NCBIfam" id="TIGR00430">
    <property type="entry name" value="Q_tRNA_tgt"/>
    <property type="match status" value="1"/>
</dbReference>
<dbReference type="PANTHER" id="PTHR43530">
    <property type="entry name" value="QUEUINE TRNA-RIBOSYLTRANSFERASE CATALYTIC SUBUNIT 1"/>
    <property type="match status" value="1"/>
</dbReference>
<evidence type="ECO:0000256" key="1">
    <source>
        <dbReference type="ARBA" id="ARBA00022676"/>
    </source>
</evidence>
<dbReference type="Proteomes" id="UP000298030">
    <property type="component" value="Unassembled WGS sequence"/>
</dbReference>
<comment type="caution">
    <text evidence="8">The sequence shown here is derived from an EMBL/GenBank/DDBJ whole genome shotgun (WGS) entry which is preliminary data.</text>
</comment>
<dbReference type="PANTHER" id="PTHR43530:SF1">
    <property type="entry name" value="QUEUINE TRNA-RIBOSYLTRANSFERASE CATALYTIC SUBUNIT 1"/>
    <property type="match status" value="1"/>
</dbReference>
<feature type="region of interest" description="RNA binding; important for wobble base 34 recognition" evidence="6">
    <location>
        <begin position="272"/>
        <end position="276"/>
    </location>
</feature>
<dbReference type="InterPro" id="IPR036511">
    <property type="entry name" value="TGT-like_sf"/>
</dbReference>
<feature type="binding site" evidence="6">
    <location>
        <position position="336"/>
    </location>
    <ligand>
        <name>Zn(2+)</name>
        <dbReference type="ChEBI" id="CHEBI:29105"/>
    </ligand>
</feature>
<proteinExistence type="inferred from homology"/>
<name>A0A4Y7TVJ4_COPMI</name>
<feature type="domain" description="tRNA-guanine(15) transglycosylase-like" evidence="7">
    <location>
        <begin position="12"/>
        <end position="368"/>
    </location>
</feature>
<dbReference type="GO" id="GO:0006400">
    <property type="term" value="P:tRNA modification"/>
    <property type="evidence" value="ECO:0007669"/>
    <property type="project" value="InterPro"/>
</dbReference>
<evidence type="ECO:0000313" key="9">
    <source>
        <dbReference type="Proteomes" id="UP000298030"/>
    </source>
</evidence>
<dbReference type="GO" id="GO:0008479">
    <property type="term" value="F:tRNA-guanosine(34) queuine transglycosylase activity"/>
    <property type="evidence" value="ECO:0007669"/>
    <property type="project" value="UniProtKB-UniRule"/>
</dbReference>
<dbReference type="GO" id="GO:0005829">
    <property type="term" value="C:cytosol"/>
    <property type="evidence" value="ECO:0007669"/>
    <property type="project" value="TreeGrafter"/>
</dbReference>
<comment type="function">
    <text evidence="6">Catalytic subunit of the queuine tRNA-ribosyltransferase (TGT) that catalyzes the base-exchange of a guanine (G) residue with queuine (Q) at position 34 (anticodon wobble position) in tRNAs with GU(N) anticodons (tRNA-Asp, -Asn, -His and -Tyr), resulting in the hypermodified nucleoside queuosine (7-(((4,5-cis-dihydroxy-2-cyclopenten-1-yl)amino)methyl)-7-deazaguanosine). Catalysis occurs through a double-displacement mechanism. The nucleophile active site attacks the C1' of nucleotide 34 to detach the guanine base from the RNA, forming a covalent enzyme-RNA intermediate. The proton acceptor active site deprotonates the incoming queuine, allowing a nucleophilic attack on the C1' of the ribose to form the product.</text>
</comment>
<dbReference type="NCBIfam" id="TIGR00449">
    <property type="entry name" value="tgt_general"/>
    <property type="match status" value="1"/>
</dbReference>
<evidence type="ECO:0000259" key="7">
    <source>
        <dbReference type="Pfam" id="PF01702"/>
    </source>
</evidence>
<keyword evidence="5 6" id="KW-0862">Zinc</keyword>
<feature type="active site" description="Proton acceptor" evidence="6">
    <location>
        <position position="91"/>
    </location>
</feature>
<dbReference type="STRING" id="71717.A0A4Y7TVJ4"/>
<evidence type="ECO:0000256" key="3">
    <source>
        <dbReference type="ARBA" id="ARBA00022694"/>
    </source>
</evidence>
<keyword evidence="6" id="KW-0963">Cytoplasm</keyword>
<gene>
    <name evidence="8" type="ORF">FA13DRAFT_1621839</name>
</gene>
<comment type="similarity">
    <text evidence="6">Belongs to the queuine tRNA-ribosyltransferase family.</text>
</comment>
<evidence type="ECO:0000256" key="2">
    <source>
        <dbReference type="ARBA" id="ARBA00022679"/>
    </source>
</evidence>
<feature type="binding site" evidence="6">
    <location>
        <position position="310"/>
    </location>
    <ligand>
        <name>Zn(2+)</name>
        <dbReference type="ChEBI" id="CHEBI:29105"/>
    </ligand>
</feature>
<dbReference type="Gene3D" id="3.20.20.105">
    <property type="entry name" value="Queuine tRNA-ribosyltransferase-like"/>
    <property type="match status" value="1"/>
</dbReference>
<accession>A0A4Y7TVJ4</accession>